<dbReference type="InterPro" id="IPR038063">
    <property type="entry name" value="Transpep_catalytic_dom"/>
</dbReference>
<evidence type="ECO:0000256" key="7">
    <source>
        <dbReference type="ARBA" id="ARBA00022984"/>
    </source>
</evidence>
<dbReference type="InterPro" id="IPR050979">
    <property type="entry name" value="LD-transpeptidase"/>
</dbReference>
<organism evidence="13">
    <name type="scientific">Acidithiobacillus sulfuriphilus</name>
    <dbReference type="NCBI Taxonomy" id="1867749"/>
    <lineage>
        <taxon>Bacteria</taxon>
        <taxon>Pseudomonadati</taxon>
        <taxon>Pseudomonadota</taxon>
        <taxon>Acidithiobacillia</taxon>
        <taxon>Acidithiobacillales</taxon>
        <taxon>Acidithiobacillaceae</taxon>
        <taxon>Acidithiobacillus</taxon>
    </lineage>
</organism>
<comment type="pathway">
    <text evidence="1 9">Cell wall biogenesis; peptidoglycan biosynthesis.</text>
</comment>
<dbReference type="PROSITE" id="PS51782">
    <property type="entry name" value="LYSM"/>
    <property type="match status" value="1"/>
</dbReference>
<dbReference type="Gene3D" id="3.10.350.10">
    <property type="entry name" value="LysM domain"/>
    <property type="match status" value="1"/>
</dbReference>
<evidence type="ECO:0000256" key="9">
    <source>
        <dbReference type="PROSITE-ProRule" id="PRU01373"/>
    </source>
</evidence>
<evidence type="ECO:0000256" key="8">
    <source>
        <dbReference type="ARBA" id="ARBA00023316"/>
    </source>
</evidence>
<feature type="active site" description="Proton donor/acceptor" evidence="9">
    <location>
        <position position="219"/>
    </location>
</feature>
<proteinExistence type="inferred from homology"/>
<evidence type="ECO:0000259" key="12">
    <source>
        <dbReference type="PROSITE" id="PS52029"/>
    </source>
</evidence>
<feature type="active site" description="Nucleophile" evidence="9">
    <location>
        <position position="235"/>
    </location>
</feature>
<evidence type="ECO:0000259" key="11">
    <source>
        <dbReference type="PROSITE" id="PS51782"/>
    </source>
</evidence>
<dbReference type="GO" id="GO:0071555">
    <property type="term" value="P:cell wall organization"/>
    <property type="evidence" value="ECO:0007669"/>
    <property type="project" value="UniProtKB-UniRule"/>
</dbReference>
<evidence type="ECO:0000256" key="5">
    <source>
        <dbReference type="ARBA" id="ARBA00022801"/>
    </source>
</evidence>
<dbReference type="PROSITE" id="PS52029">
    <property type="entry name" value="LD_TPASE"/>
    <property type="match status" value="1"/>
</dbReference>
<protein>
    <submittedName>
        <fullName evidence="13">Uncharacterized protein</fullName>
    </submittedName>
</protein>
<feature type="domain" description="L,D-TPase catalytic" evidence="12">
    <location>
        <begin position="125"/>
        <end position="260"/>
    </location>
</feature>
<keyword evidence="8 9" id="KW-0961">Cell wall biogenesis/degradation</keyword>
<name>A0A3M8QWB9_9PROT</name>
<evidence type="ECO:0000256" key="2">
    <source>
        <dbReference type="ARBA" id="ARBA00005992"/>
    </source>
</evidence>
<keyword evidence="7 9" id="KW-0573">Peptidoglycan synthesis</keyword>
<evidence type="ECO:0000256" key="6">
    <source>
        <dbReference type="ARBA" id="ARBA00022960"/>
    </source>
</evidence>
<dbReference type="Gene3D" id="2.40.440.10">
    <property type="entry name" value="L,D-transpeptidase catalytic domain-like"/>
    <property type="match status" value="1"/>
</dbReference>
<dbReference type="UniPathway" id="UPA00219"/>
<evidence type="ECO:0000256" key="3">
    <source>
        <dbReference type="ARBA" id="ARBA00022676"/>
    </source>
</evidence>
<sequence length="337" mass="36986">MCSLPDIPHQRQADHPPPVESGRLDRCPPRVARVPHLAVLALFSLSPGLAAANGNLPEPFYHRLSGALQWRVAAQGETLASLSSHFGVAATSIARLNGLKAGARLQGGEVIAIDNLHIVPAQPGFDLVLNLPQKMLFFFPPHGAVQGYPVALGKPDWPTFNGRFRVLYKESHPAWDVPQSIQEEMRREGKTVKTKVPPGPDNPLGEYWIQLSVPGYGIHGTIAPTSIYRFASHGCIRLHNDDIAALFPQVADGMPGISIYQPVLLAETDDGDIYLEVHPDIYHQGIDPARRARRLIEAAGLEDRVDWTAVRAQLRHPCGTAVLINREEPEENQEETS</sequence>
<evidence type="ECO:0000256" key="4">
    <source>
        <dbReference type="ARBA" id="ARBA00022679"/>
    </source>
</evidence>
<feature type="domain" description="LysM" evidence="11">
    <location>
        <begin position="69"/>
        <end position="113"/>
    </location>
</feature>
<comment type="caution">
    <text evidence="13">The sequence shown here is derived from an EMBL/GenBank/DDBJ whole genome shotgun (WGS) entry which is preliminary data.</text>
</comment>
<feature type="region of interest" description="Disordered" evidence="10">
    <location>
        <begin position="1"/>
        <end position="26"/>
    </location>
</feature>
<gene>
    <name evidence="13" type="ORF">EC580_10595</name>
</gene>
<comment type="similarity">
    <text evidence="2">Belongs to the YkuD family.</text>
</comment>
<dbReference type="GO" id="GO:0005576">
    <property type="term" value="C:extracellular region"/>
    <property type="evidence" value="ECO:0007669"/>
    <property type="project" value="TreeGrafter"/>
</dbReference>
<accession>A0A3M8QWB9</accession>
<dbReference type="InterPro" id="IPR005490">
    <property type="entry name" value="LD_TPept_cat_dom"/>
</dbReference>
<evidence type="ECO:0000313" key="13">
    <source>
        <dbReference type="EMBL" id="RNF59742.1"/>
    </source>
</evidence>
<keyword evidence="6 9" id="KW-0133">Cell shape</keyword>
<dbReference type="AlphaFoldDB" id="A0A3M8QWB9"/>
<dbReference type="CDD" id="cd00118">
    <property type="entry name" value="LysM"/>
    <property type="match status" value="1"/>
</dbReference>
<keyword evidence="3" id="KW-0328">Glycosyltransferase</keyword>
<dbReference type="CDD" id="cd16913">
    <property type="entry name" value="YkuD_like"/>
    <property type="match status" value="1"/>
</dbReference>
<dbReference type="GO" id="GO:0018104">
    <property type="term" value="P:peptidoglycan-protein cross-linking"/>
    <property type="evidence" value="ECO:0007669"/>
    <property type="project" value="TreeGrafter"/>
</dbReference>
<dbReference type="GO" id="GO:0016757">
    <property type="term" value="F:glycosyltransferase activity"/>
    <property type="evidence" value="ECO:0007669"/>
    <property type="project" value="UniProtKB-KW"/>
</dbReference>
<dbReference type="Pfam" id="PF01476">
    <property type="entry name" value="LysM"/>
    <property type="match status" value="1"/>
</dbReference>
<dbReference type="InterPro" id="IPR036779">
    <property type="entry name" value="LysM_dom_sf"/>
</dbReference>
<keyword evidence="4" id="KW-0808">Transferase</keyword>
<evidence type="ECO:0000256" key="1">
    <source>
        <dbReference type="ARBA" id="ARBA00004752"/>
    </source>
</evidence>
<dbReference type="SUPFAM" id="SSF141523">
    <property type="entry name" value="L,D-transpeptidase catalytic domain-like"/>
    <property type="match status" value="1"/>
</dbReference>
<dbReference type="PANTHER" id="PTHR30582">
    <property type="entry name" value="L,D-TRANSPEPTIDASE"/>
    <property type="match status" value="1"/>
</dbReference>
<evidence type="ECO:0000256" key="10">
    <source>
        <dbReference type="SAM" id="MobiDB-lite"/>
    </source>
</evidence>
<dbReference type="GO" id="GO:0008360">
    <property type="term" value="P:regulation of cell shape"/>
    <property type="evidence" value="ECO:0007669"/>
    <property type="project" value="UniProtKB-UniRule"/>
</dbReference>
<dbReference type="InterPro" id="IPR018392">
    <property type="entry name" value="LysM"/>
</dbReference>
<dbReference type="Pfam" id="PF03734">
    <property type="entry name" value="YkuD"/>
    <property type="match status" value="1"/>
</dbReference>
<keyword evidence="5" id="KW-0378">Hydrolase</keyword>
<reference evidence="13" key="1">
    <citation type="submission" date="2018-10" db="EMBL/GenBank/DDBJ databases">
        <title>Acidithiobacillus sulfuriphilus sp. nov.: an extremely acidophilic sulfur-oxidizing chemolithotroph isolated from a neutral pH environment.</title>
        <authorList>
            <person name="Falagan C."/>
            <person name="Moya-Beltran A."/>
            <person name="Quatrini R."/>
            <person name="Johnson D.B."/>
        </authorList>
    </citation>
    <scope>NUCLEOTIDE SEQUENCE [LARGE SCALE GENOMIC DNA]</scope>
    <source>
        <strain evidence="13">CJ-2</strain>
    </source>
</reference>
<dbReference type="PANTHER" id="PTHR30582:SF24">
    <property type="entry name" value="L,D-TRANSPEPTIDASE ERFK_SRFK-RELATED"/>
    <property type="match status" value="1"/>
</dbReference>
<dbReference type="EMBL" id="RIZI01000181">
    <property type="protein sequence ID" value="RNF59742.1"/>
    <property type="molecule type" value="Genomic_DNA"/>
</dbReference>
<dbReference type="GO" id="GO:0071972">
    <property type="term" value="F:peptidoglycan L,D-transpeptidase activity"/>
    <property type="evidence" value="ECO:0007669"/>
    <property type="project" value="TreeGrafter"/>
</dbReference>